<evidence type="ECO:0000259" key="10">
    <source>
        <dbReference type="SMART" id="SM00841"/>
    </source>
</evidence>
<dbReference type="EMBL" id="LBVV01000003">
    <property type="protein sequence ID" value="KKQ95186.1"/>
    <property type="molecule type" value="Genomic_DNA"/>
</dbReference>
<dbReference type="Proteomes" id="UP000034207">
    <property type="component" value="Unassembled WGS sequence"/>
</dbReference>
<feature type="domain" description="Elongation factor P C-terminal" evidence="10">
    <location>
        <begin position="129"/>
        <end position="184"/>
    </location>
</feature>
<name>A0A0G0Q0K0_UNCC2</name>
<dbReference type="InterPro" id="IPR012340">
    <property type="entry name" value="NA-bd_OB-fold"/>
</dbReference>
<dbReference type="SMART" id="SM00841">
    <property type="entry name" value="Elong-fact-P_C"/>
    <property type="match status" value="1"/>
</dbReference>
<evidence type="ECO:0000256" key="4">
    <source>
        <dbReference type="ARBA" id="ARBA00022490"/>
    </source>
</evidence>
<dbReference type="PANTHER" id="PTHR30053:SF12">
    <property type="entry name" value="ELONGATION FACTOR P (EF-P) FAMILY PROTEIN"/>
    <property type="match status" value="1"/>
</dbReference>
<dbReference type="InterPro" id="IPR011768">
    <property type="entry name" value="Transl_elongation_fac_P"/>
</dbReference>
<dbReference type="FunFam" id="2.30.30.30:FF:000003">
    <property type="entry name" value="Elongation factor P"/>
    <property type="match status" value="1"/>
</dbReference>
<dbReference type="CDD" id="cd04470">
    <property type="entry name" value="S1_EF-P_repeat_1"/>
    <property type="match status" value="1"/>
</dbReference>
<dbReference type="FunFam" id="2.40.50.140:FF:000009">
    <property type="entry name" value="Elongation factor P"/>
    <property type="match status" value="1"/>
</dbReference>
<evidence type="ECO:0000256" key="1">
    <source>
        <dbReference type="ARBA" id="ARBA00004496"/>
    </source>
</evidence>
<reference evidence="12" key="1">
    <citation type="journal article" date="2015" name="Nature">
        <title>rRNA introns, odd ribosomes, and small enigmatic genomes across a large radiation of phyla.</title>
        <authorList>
            <person name="Brown C.T."/>
            <person name="Hug L.A."/>
            <person name="Thomas B.C."/>
            <person name="Sharon I."/>
            <person name="Castelle C.J."/>
            <person name="Singh A."/>
            <person name="Wilkins M.J."/>
            <person name="Williams K.H."/>
            <person name="Banfield J.F."/>
        </authorList>
    </citation>
    <scope>NUCLEOTIDE SEQUENCE [LARGE SCALE GENOMIC DNA]</scope>
</reference>
<dbReference type="InterPro" id="IPR020599">
    <property type="entry name" value="Transl_elong_fac_P/YeiP"/>
</dbReference>
<evidence type="ECO:0000256" key="2">
    <source>
        <dbReference type="ARBA" id="ARBA00004815"/>
    </source>
</evidence>
<evidence type="ECO:0000313" key="13">
    <source>
        <dbReference type="Proteomes" id="UP000034207"/>
    </source>
</evidence>
<dbReference type="Pfam" id="PF01132">
    <property type="entry name" value="EFP"/>
    <property type="match status" value="1"/>
</dbReference>
<dbReference type="GO" id="GO:0043043">
    <property type="term" value="P:peptide biosynthetic process"/>
    <property type="evidence" value="ECO:0007669"/>
    <property type="project" value="InterPro"/>
</dbReference>
<evidence type="ECO:0000256" key="3">
    <source>
        <dbReference type="ARBA" id="ARBA00009479"/>
    </source>
</evidence>
<dbReference type="InterPro" id="IPR008991">
    <property type="entry name" value="Translation_prot_SH3-like_sf"/>
</dbReference>
<dbReference type="Gene3D" id="2.40.50.140">
    <property type="entry name" value="Nucleic acid-binding proteins"/>
    <property type="match status" value="2"/>
</dbReference>
<comment type="caution">
    <text evidence="12">The sequence shown here is derived from an EMBL/GenBank/DDBJ whole genome shotgun (WGS) entry which is preliminary data.</text>
</comment>
<comment type="subcellular location">
    <subcellularLocation>
        <location evidence="1 7">Cytoplasm</location>
    </subcellularLocation>
</comment>
<organism evidence="12 13">
    <name type="scientific">candidate division CPR2 bacterium GW2011_GWC2_39_10</name>
    <dbReference type="NCBI Taxonomy" id="1618345"/>
    <lineage>
        <taxon>Bacteria</taxon>
        <taxon>Bacteria division CPR2</taxon>
    </lineage>
</organism>
<evidence type="ECO:0000259" key="11">
    <source>
        <dbReference type="SMART" id="SM01185"/>
    </source>
</evidence>
<dbReference type="NCBIfam" id="TIGR00038">
    <property type="entry name" value="efp"/>
    <property type="match status" value="1"/>
</dbReference>
<dbReference type="PROSITE" id="PS01275">
    <property type="entry name" value="EFP"/>
    <property type="match status" value="1"/>
</dbReference>
<protein>
    <recommendedName>
        <fullName evidence="7 8">Elongation factor P</fullName>
        <shortName evidence="7">EF-P</shortName>
    </recommendedName>
</protein>
<dbReference type="FunFam" id="2.40.50.140:FF:000004">
    <property type="entry name" value="Elongation factor P"/>
    <property type="match status" value="1"/>
</dbReference>
<keyword evidence="5 7" id="KW-0251">Elongation factor</keyword>
<evidence type="ECO:0000256" key="7">
    <source>
        <dbReference type="HAMAP-Rule" id="MF_00141"/>
    </source>
</evidence>
<dbReference type="InterPro" id="IPR001059">
    <property type="entry name" value="Transl_elong_P/YeiP_cen"/>
</dbReference>
<dbReference type="AlphaFoldDB" id="A0A0G0Q0K0"/>
<comment type="pathway">
    <text evidence="2 7">Protein biosynthesis; polypeptide chain elongation.</text>
</comment>
<keyword evidence="4 7" id="KW-0963">Cytoplasm</keyword>
<evidence type="ECO:0000256" key="9">
    <source>
        <dbReference type="RuleBase" id="RU004389"/>
    </source>
</evidence>
<evidence type="ECO:0000256" key="6">
    <source>
        <dbReference type="ARBA" id="ARBA00022917"/>
    </source>
</evidence>
<dbReference type="GO" id="GO:0003746">
    <property type="term" value="F:translation elongation factor activity"/>
    <property type="evidence" value="ECO:0007669"/>
    <property type="project" value="UniProtKB-UniRule"/>
</dbReference>
<comment type="similarity">
    <text evidence="3 7 9">Belongs to the elongation factor P family.</text>
</comment>
<dbReference type="Gene3D" id="2.30.30.30">
    <property type="match status" value="1"/>
</dbReference>
<dbReference type="InterPro" id="IPR015365">
    <property type="entry name" value="Elong-fact-P_C"/>
</dbReference>
<dbReference type="Pfam" id="PF08207">
    <property type="entry name" value="EFP_N"/>
    <property type="match status" value="1"/>
</dbReference>
<comment type="function">
    <text evidence="7">Involved in peptide bond synthesis. Stimulates efficient translation and peptide-bond synthesis on native or reconstituted 70S ribosomes in vitro. Probably functions indirectly by altering the affinity of the ribosome for aminoacyl-tRNA, thus increasing their reactivity as acceptors for peptidyl transferase.</text>
</comment>
<dbReference type="CDD" id="cd05794">
    <property type="entry name" value="S1_EF-P_repeat_2"/>
    <property type="match status" value="1"/>
</dbReference>
<evidence type="ECO:0000256" key="8">
    <source>
        <dbReference type="NCBIfam" id="TIGR00038"/>
    </source>
</evidence>
<gene>
    <name evidence="7" type="primary">efp</name>
    <name evidence="12" type="ORF">UT18_C0003G0045</name>
</gene>
<dbReference type="SUPFAM" id="SSF50249">
    <property type="entry name" value="Nucleic acid-binding proteins"/>
    <property type="match status" value="2"/>
</dbReference>
<dbReference type="HAMAP" id="MF_00141">
    <property type="entry name" value="EF_P"/>
    <property type="match status" value="1"/>
</dbReference>
<dbReference type="UniPathway" id="UPA00345"/>
<dbReference type="SUPFAM" id="SSF50104">
    <property type="entry name" value="Translation proteins SH3-like domain"/>
    <property type="match status" value="1"/>
</dbReference>
<dbReference type="InterPro" id="IPR013185">
    <property type="entry name" value="Transl_elong_KOW-like"/>
</dbReference>
<dbReference type="InterPro" id="IPR014722">
    <property type="entry name" value="Rib_uL2_dom2"/>
</dbReference>
<dbReference type="Pfam" id="PF09285">
    <property type="entry name" value="Elong-fact-P_C"/>
    <property type="match status" value="1"/>
</dbReference>
<feature type="domain" description="Translation elongation factor P/YeiP central" evidence="11">
    <location>
        <begin position="67"/>
        <end position="121"/>
    </location>
</feature>
<evidence type="ECO:0000256" key="5">
    <source>
        <dbReference type="ARBA" id="ARBA00022768"/>
    </source>
</evidence>
<dbReference type="PIRSF" id="PIRSF005901">
    <property type="entry name" value="EF-P"/>
    <property type="match status" value="1"/>
</dbReference>
<dbReference type="PATRIC" id="fig|1618345.3.peg.174"/>
<dbReference type="GO" id="GO:0005829">
    <property type="term" value="C:cytosol"/>
    <property type="evidence" value="ECO:0007669"/>
    <property type="project" value="UniProtKB-ARBA"/>
</dbReference>
<dbReference type="InterPro" id="IPR013852">
    <property type="entry name" value="Transl_elong_P/YeiP_CS"/>
</dbReference>
<evidence type="ECO:0000313" key="12">
    <source>
        <dbReference type="EMBL" id="KKQ95186.1"/>
    </source>
</evidence>
<accession>A0A0G0Q0K0</accession>
<sequence>MYGINDLKTGVTIEIDGAPHVVLSYQHIKMGRGGAVLKAKLKNLLTGSSYETSFKGGEKIQPARLERRSAQFTYADEEGYHFMDNQSYNQFTLSIEDLGTDVNYLKEGEFVDVSYFKDSPINVQLPIKMDFEVILAEKGVKGDTATSASKPVTIETGQVLNVPLFINQGDKIRIDTRTGSYVERVK</sequence>
<dbReference type="STRING" id="1618345.UT18_C0003G0045"/>
<keyword evidence="6 7" id="KW-0648">Protein biosynthesis</keyword>
<dbReference type="SMART" id="SM01185">
    <property type="entry name" value="EFP"/>
    <property type="match status" value="1"/>
</dbReference>
<dbReference type="PANTHER" id="PTHR30053">
    <property type="entry name" value="ELONGATION FACTOR P"/>
    <property type="match status" value="1"/>
</dbReference>
<proteinExistence type="inferred from homology"/>
<dbReference type="NCBIfam" id="NF001810">
    <property type="entry name" value="PRK00529.1"/>
    <property type="match status" value="1"/>
</dbReference>